<dbReference type="InterPro" id="IPR020843">
    <property type="entry name" value="ER"/>
</dbReference>
<dbReference type="SUPFAM" id="SSF47336">
    <property type="entry name" value="ACP-like"/>
    <property type="match status" value="1"/>
</dbReference>
<dbReference type="Gene3D" id="3.40.47.10">
    <property type="match status" value="1"/>
</dbReference>
<dbReference type="SMART" id="SM00822">
    <property type="entry name" value="PKS_KR"/>
    <property type="match status" value="1"/>
</dbReference>
<evidence type="ECO:0000259" key="11">
    <source>
        <dbReference type="PROSITE" id="PS52019"/>
    </source>
</evidence>
<dbReference type="SUPFAM" id="SSF51735">
    <property type="entry name" value="NAD(P)-binding Rossmann-fold domains"/>
    <property type="match status" value="3"/>
</dbReference>
<evidence type="ECO:0000256" key="2">
    <source>
        <dbReference type="ARBA" id="ARBA00022553"/>
    </source>
</evidence>
<dbReference type="Gene3D" id="3.30.70.3290">
    <property type="match status" value="1"/>
</dbReference>
<dbReference type="RefSeq" id="WP_127340064.1">
    <property type="nucleotide sequence ID" value="NZ_QWDM01000015.1"/>
</dbReference>
<dbReference type="Gene3D" id="3.40.366.10">
    <property type="entry name" value="Malonyl-Coenzyme A Acyl Carrier Protein, domain 2"/>
    <property type="match status" value="1"/>
</dbReference>
<dbReference type="InterPro" id="IPR014043">
    <property type="entry name" value="Acyl_transferase_dom"/>
</dbReference>
<feature type="active site" description="Proton acceptor; for dehydratase activity" evidence="8">
    <location>
        <position position="921"/>
    </location>
</feature>
<dbReference type="InterPro" id="IPR009081">
    <property type="entry name" value="PP-bd_ACP"/>
</dbReference>
<dbReference type="FunFam" id="3.40.50.720:FF:000209">
    <property type="entry name" value="Polyketide synthase Pks12"/>
    <property type="match status" value="1"/>
</dbReference>
<dbReference type="InterPro" id="IPR036736">
    <property type="entry name" value="ACP-like_sf"/>
</dbReference>
<dbReference type="PROSITE" id="PS52019">
    <property type="entry name" value="PKS_MFAS_DH"/>
    <property type="match status" value="1"/>
</dbReference>
<dbReference type="SMART" id="SM00827">
    <property type="entry name" value="PKS_AT"/>
    <property type="match status" value="1"/>
</dbReference>
<dbReference type="PROSITE" id="PS50075">
    <property type="entry name" value="CARRIER"/>
    <property type="match status" value="1"/>
</dbReference>
<dbReference type="PANTHER" id="PTHR45681">
    <property type="entry name" value="POLYKETIDE SYNTHASE 44-RELATED"/>
    <property type="match status" value="1"/>
</dbReference>
<dbReference type="CDD" id="cd05195">
    <property type="entry name" value="enoyl_red"/>
    <property type="match status" value="1"/>
</dbReference>
<sequence>MKDQNKPIAIVGIGCRFPGSGSSPEKFWEMLLNRTDAIIDVPSNRWDNRRFYDDNEKKPGKLRAKQGGFLKEDIEYFDPMFFGISPVEAESLDPQERILLEVAYEALEDAGMTLEDLKGSDTGVFVGGFTFDNYLLKTANENKHLVNSHTALGISLTMLSNRLSYFMDLKGPSITIDTACSSSLVATHYACQSIWRGESSMALVGGVNLLLKPEVSLVMSKGQFLSKHSRCKTFDSDAAGYVRGEGGGIVVLKPYEQAVKDGDQIYALINGTGVNQDGNTNGITVPSKDSQKKLIEKVYKESGINNKDIHYVEAHGTGTAVGDVIEFSALNESLLEERNKCLVGSVKTNIGHLEAASGVAGLIKTALCLNKNSVPANLHFNIPNPALNYENSILKVPTSLEKLPEGVDSYASINSFGYGGTNAHAVLKQFSSGREAVDYTLEKEDHFIFPVSARSKNALKELVTKYRLFLQDKDKNFAQVLSNAIYRRSFHSDRLAFIASSKEELIEKMEAFEEDIVVKGVSEGNSMDKKPNVVFVYTGMGPQWWKMGRELLEKEPVFYNAVKECDDCFKTISGWSILEELLKPEETSNIKETYIAQPANFVVQVGLTRLLEHYGIKADAVVGHSVGEVASSYISGALSLKDALFVSYHRSRLQHTTAGKGTMLAVGLSEKEVNETFREFTDVSIAAINSVESVTLAGNQESIERLIEKYESAGIFHRQLDVVVPYHSPVMDLIEEELLESLKNIKGQKTTTDLYSTVTTNKISGEQMDNYYWWKNVREPVLFAKTMDSLISDKYTVFIEVGPHPVLKNAMMDSVKNNEVCHFLQTLNRKESEQLNFFENIAGLFTLGLPLNWERWVNKLPHLSLPSYPWQKEHYWEESDASIENRLGRKGNVFLNQLVNSPQLTYKVELNKYFFPFLNDHVVQDRIVFPGAGYVAAGIAFYQHEISQKIPFGLENIKFHQMLVIDNMKVQDLYTSYNSKNDNFSIDSKDVGDDNEWIQRATGKFIIGDYNKSPLSHDLKAISGRLDQVYSEEKLYERLSKSKLDYGPYFRTIKNIEFGEDEVIAHIKAHAAIEDYSKEFFIHPTLLDACFQSVVVFDNSEFVPVSIGKMNCYFSPGTEFVCYSKLISRLDSSVLIDLSICDAEGNVAIELKDFKCQALGTKVIEEDSYIDDCLFENNWLEEKVSLDVIPDTSGVTYIFTDDYSLCAPLLKQLVGRAVVIQTGTSFKELGENYYTANPEDLESILEITKDDFQSDITLIYLSTTTEINDSYMVTEECIQQIKPLLSIVRFFSSKSQNKLTLNVITQGSQIVYDEDKIGSITATVSHGLGRLIVNELPKWQIRLIDFERTYVSTISKEEWKIALNKMYNSTKSFEEIAIRQDKIFRKGMKKREAKDAELSMETVFFKDSALQLINPKSNRVEDLCFENSERIAPKSGEIEILVENTTINFKDYLKVSGKIYQDALEGTHGKNSIGHDCVGIITQVGSDVTKFKVGDKVIAFAPGTFQSYTTTSQHLAVLCPDNLVEAESNVGLSYLTAVYCLRDKAKLERGQRVLIHNATGGVGLAAINYANLVGAEIYATVGSEEKMNYLKSIGIKHVYSSRTLDFANEILEVTQGKGVDVVLSALPKEAMYQSMSILNSYGTYLEIGKKDITDNFSLSMHFFNKNISYVAVDMDKMLSERPEKIALLLEDIAAYLKSGELNSLPVTVYTPNKIAEAFKLIDEGKHIGKIIIDFKDQAVDVHKQTDSLFKNDKTYVITGGTKGLGFEIAKWLVENGVKNLALLSRSGFSNQTEKDAVSQMQNEGVNVKVYAVDVAELDQITHVFSHIQNDLPDIASIFHCAMVLDDGFLIDMNEERFRKVLSPKVNGAINLHHLTKKMELDNFVLFSSISSLIGNVGQANYIVANALLDSFAHVRKSSGLPATTINLGVLSESGVVSRSENLEMVLQGVGIRSFTNDQVLSGLEKILREKPAQIGFFDLNWELLSINLKDSGQYIFEDLIESNMGSANGLSQEQGACLNDLLSLSRIAQQEFVVSFLKDELSKILKMPKDRIQSDKGIGFLGIDSILSIELLRVINNKFALKMSSMEILALPSVNGLSTIIIEMILKSVNLKVQA</sequence>
<dbReference type="Pfam" id="PF00109">
    <property type="entry name" value="ketoacyl-synt"/>
    <property type="match status" value="1"/>
</dbReference>
<comment type="function">
    <text evidence="7">Involved in production of the polyketide antibiotic thailandamide.</text>
</comment>
<keyword evidence="13" id="KW-1185">Reference proteome</keyword>
<dbReference type="InterPro" id="IPR014031">
    <property type="entry name" value="Ketoacyl_synth_C"/>
</dbReference>
<keyword evidence="1" id="KW-0596">Phosphopantetheine</keyword>
<keyword evidence="2" id="KW-0597">Phosphoprotein</keyword>
<evidence type="ECO:0000313" key="12">
    <source>
        <dbReference type="EMBL" id="RUT68620.1"/>
    </source>
</evidence>
<name>A0A434A2J3_9FLAO</name>
<feature type="domain" description="Carrier" evidence="9">
    <location>
        <begin position="2028"/>
        <end position="2105"/>
    </location>
</feature>
<evidence type="ECO:0000259" key="9">
    <source>
        <dbReference type="PROSITE" id="PS50075"/>
    </source>
</evidence>
<dbReference type="InterPro" id="IPR049552">
    <property type="entry name" value="PKS_DH_N"/>
</dbReference>
<dbReference type="CDD" id="cd08955">
    <property type="entry name" value="KR_2_FAS_SDR_x"/>
    <property type="match status" value="1"/>
</dbReference>
<dbReference type="FunFam" id="3.40.47.10:FF:000019">
    <property type="entry name" value="Polyketide synthase type I"/>
    <property type="match status" value="1"/>
</dbReference>
<dbReference type="Gene3D" id="1.10.1200.10">
    <property type="entry name" value="ACP-like"/>
    <property type="match status" value="1"/>
</dbReference>
<accession>A0A434A2J3</accession>
<dbReference type="SUPFAM" id="SSF53901">
    <property type="entry name" value="Thiolase-like"/>
    <property type="match status" value="1"/>
</dbReference>
<gene>
    <name evidence="12" type="ORF">D0817_19875</name>
</gene>
<dbReference type="InterPro" id="IPR036291">
    <property type="entry name" value="NAD(P)-bd_dom_sf"/>
</dbReference>
<dbReference type="SMART" id="SM00823">
    <property type="entry name" value="PKS_PP"/>
    <property type="match status" value="1"/>
</dbReference>
<dbReference type="CDD" id="cd00833">
    <property type="entry name" value="PKS"/>
    <property type="match status" value="1"/>
</dbReference>
<dbReference type="Pfam" id="PF08240">
    <property type="entry name" value="ADH_N"/>
    <property type="match status" value="1"/>
</dbReference>
<dbReference type="GO" id="GO:0016491">
    <property type="term" value="F:oxidoreductase activity"/>
    <property type="evidence" value="ECO:0007669"/>
    <property type="project" value="InterPro"/>
</dbReference>
<dbReference type="Proteomes" id="UP000288102">
    <property type="component" value="Unassembled WGS sequence"/>
</dbReference>
<evidence type="ECO:0000256" key="7">
    <source>
        <dbReference type="ARBA" id="ARBA00054155"/>
    </source>
</evidence>
<organism evidence="12 13">
    <name type="scientific">Flavobacterium cupreum</name>
    <dbReference type="NCBI Taxonomy" id="2133766"/>
    <lineage>
        <taxon>Bacteria</taxon>
        <taxon>Pseudomonadati</taxon>
        <taxon>Bacteroidota</taxon>
        <taxon>Flavobacteriia</taxon>
        <taxon>Flavobacteriales</taxon>
        <taxon>Flavobacteriaceae</taxon>
        <taxon>Flavobacterium</taxon>
    </lineage>
</organism>
<keyword evidence="4" id="KW-0521">NADP</keyword>
<evidence type="ECO:0000256" key="4">
    <source>
        <dbReference type="ARBA" id="ARBA00022857"/>
    </source>
</evidence>
<evidence type="ECO:0000256" key="8">
    <source>
        <dbReference type="PROSITE-ProRule" id="PRU01363"/>
    </source>
</evidence>
<feature type="region of interest" description="N-terminal hotdog fold" evidence="8">
    <location>
        <begin position="884"/>
        <end position="1012"/>
    </location>
</feature>
<keyword evidence="3" id="KW-0808">Transferase</keyword>
<dbReference type="Gene3D" id="3.40.50.720">
    <property type="entry name" value="NAD(P)-binding Rossmann-like Domain"/>
    <property type="match status" value="3"/>
</dbReference>
<dbReference type="PANTHER" id="PTHR45681:SF6">
    <property type="entry name" value="POLYKETIDE SYNTHASE 37"/>
    <property type="match status" value="1"/>
</dbReference>
<evidence type="ECO:0000256" key="3">
    <source>
        <dbReference type="ARBA" id="ARBA00022679"/>
    </source>
</evidence>
<dbReference type="InterPro" id="IPR016039">
    <property type="entry name" value="Thiolase-like"/>
</dbReference>
<dbReference type="InterPro" id="IPR042104">
    <property type="entry name" value="PKS_dehydratase_sf"/>
</dbReference>
<dbReference type="InterPro" id="IPR001227">
    <property type="entry name" value="Ac_transferase_dom_sf"/>
</dbReference>
<dbReference type="Pfam" id="PF02801">
    <property type="entry name" value="Ketoacyl-synt_C"/>
    <property type="match status" value="1"/>
</dbReference>
<dbReference type="InterPro" id="IPR013149">
    <property type="entry name" value="ADH-like_C"/>
</dbReference>
<dbReference type="InterPro" id="IPR014030">
    <property type="entry name" value="Ketoacyl_synth_N"/>
</dbReference>
<dbReference type="Gene3D" id="3.10.129.110">
    <property type="entry name" value="Polyketide synthase dehydratase"/>
    <property type="match status" value="1"/>
</dbReference>
<dbReference type="SUPFAM" id="SSF50129">
    <property type="entry name" value="GroES-like"/>
    <property type="match status" value="1"/>
</dbReference>
<dbReference type="Pfam" id="PF08659">
    <property type="entry name" value="KR"/>
    <property type="match status" value="1"/>
</dbReference>
<dbReference type="GO" id="GO:0031177">
    <property type="term" value="F:phosphopantetheine binding"/>
    <property type="evidence" value="ECO:0007669"/>
    <property type="project" value="InterPro"/>
</dbReference>
<feature type="region of interest" description="C-terminal hotdog fold" evidence="8">
    <location>
        <begin position="1027"/>
        <end position="1165"/>
    </location>
</feature>
<dbReference type="InterPro" id="IPR011032">
    <property type="entry name" value="GroES-like_sf"/>
</dbReference>
<dbReference type="InterPro" id="IPR013968">
    <property type="entry name" value="PKS_KR"/>
</dbReference>
<dbReference type="InterPro" id="IPR057326">
    <property type="entry name" value="KR_dom"/>
</dbReference>
<dbReference type="Pfam" id="PF14765">
    <property type="entry name" value="PS-DH"/>
    <property type="match status" value="1"/>
</dbReference>
<keyword evidence="6" id="KW-0012">Acyltransferase</keyword>
<dbReference type="Gene3D" id="3.90.180.10">
    <property type="entry name" value="Medium-chain alcohol dehydrogenases, catalytic domain"/>
    <property type="match status" value="1"/>
</dbReference>
<dbReference type="SMART" id="SM00826">
    <property type="entry name" value="PKS_DH"/>
    <property type="match status" value="1"/>
</dbReference>
<evidence type="ECO:0000313" key="13">
    <source>
        <dbReference type="Proteomes" id="UP000288102"/>
    </source>
</evidence>
<dbReference type="InterPro" id="IPR020841">
    <property type="entry name" value="PKS_Beta-ketoAc_synthase_dom"/>
</dbReference>
<dbReference type="SMART" id="SM00829">
    <property type="entry name" value="PKS_ER"/>
    <property type="match status" value="1"/>
</dbReference>
<evidence type="ECO:0000256" key="6">
    <source>
        <dbReference type="ARBA" id="ARBA00023315"/>
    </source>
</evidence>
<dbReference type="InterPro" id="IPR049551">
    <property type="entry name" value="PKS_DH_C"/>
</dbReference>
<dbReference type="SUPFAM" id="SSF55048">
    <property type="entry name" value="Probable ACP-binding domain of malonyl-CoA ACP transacylase"/>
    <property type="match status" value="1"/>
</dbReference>
<dbReference type="InterPro" id="IPR016036">
    <property type="entry name" value="Malonyl_transacylase_ACP-bd"/>
</dbReference>
<dbReference type="FunFam" id="3.40.366.10:FF:000002">
    <property type="entry name" value="Probable polyketide synthase 2"/>
    <property type="match status" value="1"/>
</dbReference>
<evidence type="ECO:0000256" key="5">
    <source>
        <dbReference type="ARBA" id="ARBA00023268"/>
    </source>
</evidence>
<dbReference type="InterPro" id="IPR020806">
    <property type="entry name" value="PKS_PP-bd"/>
</dbReference>
<feature type="active site" description="Proton donor; for dehydratase activity" evidence="8">
    <location>
        <position position="1088"/>
    </location>
</feature>
<dbReference type="InterPro" id="IPR050444">
    <property type="entry name" value="Polyketide_Synthase"/>
</dbReference>
<dbReference type="SMART" id="SM00825">
    <property type="entry name" value="PKS_KS"/>
    <property type="match status" value="1"/>
</dbReference>
<dbReference type="EMBL" id="QWDM01000015">
    <property type="protein sequence ID" value="RUT68620.1"/>
    <property type="molecule type" value="Genomic_DNA"/>
</dbReference>
<dbReference type="Pfam" id="PF00698">
    <property type="entry name" value="Acyl_transf_1"/>
    <property type="match status" value="1"/>
</dbReference>
<evidence type="ECO:0000259" key="10">
    <source>
        <dbReference type="PROSITE" id="PS52004"/>
    </source>
</evidence>
<dbReference type="InterPro" id="IPR016035">
    <property type="entry name" value="Acyl_Trfase/lysoPLipase"/>
</dbReference>
<dbReference type="OrthoDB" id="4317020at2"/>
<dbReference type="GO" id="GO:0016746">
    <property type="term" value="F:acyltransferase activity"/>
    <property type="evidence" value="ECO:0007669"/>
    <property type="project" value="UniProtKB-KW"/>
</dbReference>
<dbReference type="InterPro" id="IPR032821">
    <property type="entry name" value="PKS_assoc"/>
</dbReference>
<dbReference type="InterPro" id="IPR013154">
    <property type="entry name" value="ADH-like_N"/>
</dbReference>
<protein>
    <submittedName>
        <fullName evidence="12">SDR family NAD(P)-dependent oxidoreductase</fullName>
    </submittedName>
</protein>
<proteinExistence type="predicted"/>
<dbReference type="Pfam" id="PF00107">
    <property type="entry name" value="ADH_zinc_N"/>
    <property type="match status" value="1"/>
</dbReference>
<keyword evidence="5" id="KW-0511">Multifunctional enzyme</keyword>
<dbReference type="SUPFAM" id="SSF52151">
    <property type="entry name" value="FabD/lysophospholipase-like"/>
    <property type="match status" value="1"/>
</dbReference>
<dbReference type="Pfam" id="PF00550">
    <property type="entry name" value="PP-binding"/>
    <property type="match status" value="1"/>
</dbReference>
<dbReference type="PROSITE" id="PS52004">
    <property type="entry name" value="KS3_2"/>
    <property type="match status" value="1"/>
</dbReference>
<dbReference type="InterPro" id="IPR020807">
    <property type="entry name" value="PKS_DH"/>
</dbReference>
<dbReference type="InterPro" id="IPR049900">
    <property type="entry name" value="PKS_mFAS_DH"/>
</dbReference>
<feature type="domain" description="PKS/mFAS DH" evidence="11">
    <location>
        <begin position="884"/>
        <end position="1165"/>
    </location>
</feature>
<comment type="caution">
    <text evidence="12">The sequence shown here is derived from an EMBL/GenBank/DDBJ whole genome shotgun (WGS) entry which is preliminary data.</text>
</comment>
<dbReference type="Pfam" id="PF21089">
    <property type="entry name" value="PKS_DH_N"/>
    <property type="match status" value="1"/>
</dbReference>
<reference evidence="13" key="1">
    <citation type="journal article" date="2019" name="Syst. Appl. Microbiol.">
        <title>Flavobacterium circumlabens sp. nov. and Flavobacterium cupreum sp. nov., two psychrotrophic species isolated from Antarctic environmental samples.</title>
        <authorList>
            <person name="Kralova S."/>
            <person name="Busse H.-J."/>
            <person name="Svec P."/>
            <person name="Maslanova I."/>
            <person name="Stankova E."/>
            <person name="Bartak M."/>
            <person name="Sedlacek I."/>
        </authorList>
    </citation>
    <scope>NUCLEOTIDE SEQUENCE [LARGE SCALE GENOMIC DNA]</scope>
    <source>
        <strain evidence="13">CCM 8825</strain>
    </source>
</reference>
<dbReference type="Pfam" id="PF16197">
    <property type="entry name" value="KAsynt_C_assoc"/>
    <property type="match status" value="1"/>
</dbReference>
<evidence type="ECO:0000256" key="1">
    <source>
        <dbReference type="ARBA" id="ARBA00022450"/>
    </source>
</evidence>
<feature type="domain" description="Ketosynthase family 3 (KS3)" evidence="10">
    <location>
        <begin position="5"/>
        <end position="429"/>
    </location>
</feature>